<dbReference type="PANTHER" id="PTHR13878:SF127">
    <property type="entry name" value="CYTOKININ DEHYDROGENASE 3"/>
    <property type="match status" value="1"/>
</dbReference>
<comment type="cofactor">
    <cofactor evidence="1">
        <name>FAD</name>
        <dbReference type="ChEBI" id="CHEBI:57692"/>
    </cofactor>
</comment>
<evidence type="ECO:0000313" key="10">
    <source>
        <dbReference type="Proteomes" id="UP000224567"/>
    </source>
</evidence>
<dbReference type="Gene3D" id="3.40.462.10">
    <property type="entry name" value="FAD-linked oxidases, C-terminal domain"/>
    <property type="match status" value="1"/>
</dbReference>
<dbReference type="PROSITE" id="PS51387">
    <property type="entry name" value="FAD_PCMH"/>
    <property type="match status" value="1"/>
</dbReference>
<reference evidence="10" key="2">
    <citation type="journal article" date="2017" name="J. Anim. Genet.">
        <title>Multiple reference genome sequences of hot pepper reveal the massive evolution of plant disease resistance genes by retroduplication.</title>
        <authorList>
            <person name="Kim S."/>
            <person name="Park J."/>
            <person name="Yeom S.-I."/>
            <person name="Kim Y.-M."/>
            <person name="Seo E."/>
            <person name="Kim K.-T."/>
            <person name="Kim M.-S."/>
            <person name="Lee J.M."/>
            <person name="Cheong K."/>
            <person name="Shin H.-S."/>
            <person name="Kim S.-B."/>
            <person name="Han K."/>
            <person name="Lee J."/>
            <person name="Park M."/>
            <person name="Lee H.-A."/>
            <person name="Lee H.-Y."/>
            <person name="Lee Y."/>
            <person name="Oh S."/>
            <person name="Lee J.H."/>
            <person name="Choi E."/>
            <person name="Choi E."/>
            <person name="Lee S.E."/>
            <person name="Jeon J."/>
            <person name="Kim H."/>
            <person name="Choi G."/>
            <person name="Song H."/>
            <person name="Lee J."/>
            <person name="Lee S.-C."/>
            <person name="Kwon J.-K."/>
            <person name="Lee H.-Y."/>
            <person name="Koo N."/>
            <person name="Hong Y."/>
            <person name="Kim R.W."/>
            <person name="Kang W.-H."/>
            <person name="Huh J.H."/>
            <person name="Kang B.-C."/>
            <person name="Yang T.-J."/>
            <person name="Lee Y.-H."/>
            <person name="Bennetzen J.L."/>
            <person name="Choi D."/>
        </authorList>
    </citation>
    <scope>NUCLEOTIDE SEQUENCE [LARGE SCALE GENOMIC DNA]</scope>
    <source>
        <strain evidence="10">cv. PBC81</strain>
    </source>
</reference>
<dbReference type="InterPro" id="IPR016166">
    <property type="entry name" value="FAD-bd_PCMH"/>
</dbReference>
<dbReference type="STRING" id="33114.A0A2G2X3Q3"/>
<dbReference type="Pfam" id="PF01565">
    <property type="entry name" value="FAD_binding_4"/>
    <property type="match status" value="1"/>
</dbReference>
<evidence type="ECO:0000256" key="4">
    <source>
        <dbReference type="ARBA" id="ARBA00022630"/>
    </source>
</evidence>
<dbReference type="Gene3D" id="3.30.465.10">
    <property type="match status" value="1"/>
</dbReference>
<comment type="similarity">
    <text evidence="2">Belongs to the oxygen-dependent FAD-linked oxidoreductase family.</text>
</comment>
<evidence type="ECO:0000259" key="8">
    <source>
        <dbReference type="PROSITE" id="PS51387"/>
    </source>
</evidence>
<dbReference type="InterPro" id="IPR006093">
    <property type="entry name" value="Oxy_OxRdtase_FAD_BS"/>
</dbReference>
<dbReference type="InterPro" id="IPR016167">
    <property type="entry name" value="FAD-bd_PCMH_sub1"/>
</dbReference>
<accession>A0A2G2X3Q3</accession>
<evidence type="ECO:0000256" key="3">
    <source>
        <dbReference type="ARBA" id="ARBA00011928"/>
    </source>
</evidence>
<proteinExistence type="inferred from homology"/>
<dbReference type="PANTHER" id="PTHR13878">
    <property type="entry name" value="GULONOLACTONE OXIDASE"/>
    <property type="match status" value="1"/>
</dbReference>
<dbReference type="EMBL" id="MLFT02000003">
    <property type="protein sequence ID" value="PHT52112.1"/>
    <property type="molecule type" value="Genomic_DNA"/>
</dbReference>
<dbReference type="GO" id="GO:0071949">
    <property type="term" value="F:FAD binding"/>
    <property type="evidence" value="ECO:0007669"/>
    <property type="project" value="InterPro"/>
</dbReference>
<evidence type="ECO:0000256" key="7">
    <source>
        <dbReference type="ARBA" id="ARBA00048224"/>
    </source>
</evidence>
<name>A0A2G2X3Q3_CAPBA</name>
<comment type="caution">
    <text evidence="9">The sequence shown here is derived from an EMBL/GenBank/DDBJ whole genome shotgun (WGS) entry which is preliminary data.</text>
</comment>
<dbReference type="Proteomes" id="UP000224567">
    <property type="component" value="Unassembled WGS sequence"/>
</dbReference>
<evidence type="ECO:0000313" key="9">
    <source>
        <dbReference type="EMBL" id="PHT52112.1"/>
    </source>
</evidence>
<gene>
    <name evidence="9" type="ORF">CQW23_06574</name>
</gene>
<dbReference type="InterPro" id="IPR036318">
    <property type="entry name" value="FAD-bd_PCMH-like_sf"/>
</dbReference>
<keyword evidence="4" id="KW-0285">Flavoprotein</keyword>
<dbReference type="InterPro" id="IPR006094">
    <property type="entry name" value="Oxid_FAD_bind_N"/>
</dbReference>
<keyword evidence="5" id="KW-0274">FAD</keyword>
<evidence type="ECO:0000256" key="2">
    <source>
        <dbReference type="ARBA" id="ARBA00005466"/>
    </source>
</evidence>
<dbReference type="GO" id="GO:0009690">
    <property type="term" value="P:cytokinin metabolic process"/>
    <property type="evidence" value="ECO:0007669"/>
    <property type="project" value="InterPro"/>
</dbReference>
<dbReference type="InterPro" id="IPR015345">
    <property type="entry name" value="Cytokinin_DH_FAD/cytokin-bd"/>
</dbReference>
<feature type="domain" description="FAD-binding PCMH-type" evidence="8">
    <location>
        <begin position="46"/>
        <end position="232"/>
    </location>
</feature>
<dbReference type="GO" id="GO:0019139">
    <property type="term" value="F:cytokinin dehydrogenase activity"/>
    <property type="evidence" value="ECO:0007669"/>
    <property type="project" value="UniProtKB-EC"/>
</dbReference>
<organism evidence="9 10">
    <name type="scientific">Capsicum baccatum</name>
    <name type="common">Peruvian pepper</name>
    <dbReference type="NCBI Taxonomy" id="33114"/>
    <lineage>
        <taxon>Eukaryota</taxon>
        <taxon>Viridiplantae</taxon>
        <taxon>Streptophyta</taxon>
        <taxon>Embryophyta</taxon>
        <taxon>Tracheophyta</taxon>
        <taxon>Spermatophyta</taxon>
        <taxon>Magnoliopsida</taxon>
        <taxon>eudicotyledons</taxon>
        <taxon>Gunneridae</taxon>
        <taxon>Pentapetalae</taxon>
        <taxon>asterids</taxon>
        <taxon>lamiids</taxon>
        <taxon>Solanales</taxon>
        <taxon>Solanaceae</taxon>
        <taxon>Solanoideae</taxon>
        <taxon>Capsiceae</taxon>
        <taxon>Capsicum</taxon>
    </lineage>
</organism>
<dbReference type="SUPFAM" id="SSF55103">
    <property type="entry name" value="FAD-linked oxidases, C-terminal domain"/>
    <property type="match status" value="1"/>
</dbReference>
<dbReference type="PROSITE" id="PS00862">
    <property type="entry name" value="OX2_COVAL_FAD"/>
    <property type="match status" value="1"/>
</dbReference>
<evidence type="ECO:0000256" key="6">
    <source>
        <dbReference type="ARBA" id="ARBA00023002"/>
    </source>
</evidence>
<evidence type="ECO:0000256" key="5">
    <source>
        <dbReference type="ARBA" id="ARBA00022827"/>
    </source>
</evidence>
<keyword evidence="10" id="KW-1185">Reference proteome</keyword>
<dbReference type="InterPro" id="IPR050432">
    <property type="entry name" value="FAD-linked_Oxidoreductases_BP"/>
</dbReference>
<evidence type="ECO:0000256" key="1">
    <source>
        <dbReference type="ARBA" id="ARBA00001974"/>
    </source>
</evidence>
<dbReference type="InterPro" id="IPR016170">
    <property type="entry name" value="Cytok_DH_C_sf"/>
</dbReference>
<dbReference type="OrthoDB" id="415825at2759"/>
<sequence length="507" mass="57691">MSILGKLKPWNPSIPYEILSLNISSKLSTNSDDIISSSKDFGKIIQNVFPAAVLYPSNVNDIIDLIKFSYDLSLPFHVAAKGHGHSIRGQAMAQNGVIVEMKSLNNNNNNNNGNYGIRVSWDSELGFYADVGGEQLWIDVLRTTLEYGLAPVSWTDYLYLTVGGTLSNAGISGQTFRHGPQISNVHEMEVITGKGEFVTCSKDMNSELFFAVLGGLGQFGIITRARIVLDKAPTRVKWVRLLYDDFSKFTKDQEHLISIDGLDYVEGSLMLEQSSINNWRSSFFSPSNQTKIASLLSQNKIMYCLEMVKYYDDHTSNTIDEELKKLVKGLKYLGGFMFKKDATFVEFLNRVRSGELELQSKGMWDVPHPWLNLFVPKSSIMDFNVAVFVDIILRQNKANGLILVYPTCRKKWDDRMSAVIPEEETFYSVGFLHSSSGYDECKILDNQNEEILKYCDSVGLNIKQYLPHYKTKEDWIKHFGKKWNIFQQRKNQFDPKKILSPGQRIFN</sequence>
<dbReference type="SUPFAM" id="SSF56176">
    <property type="entry name" value="FAD-binding/transporter-associated domain-like"/>
    <property type="match status" value="1"/>
</dbReference>
<dbReference type="AlphaFoldDB" id="A0A2G2X3Q3"/>
<protein>
    <recommendedName>
        <fullName evidence="3">cytokinin dehydrogenase</fullName>
        <ecNumber evidence="3">1.5.99.12</ecNumber>
    </recommendedName>
</protein>
<keyword evidence="6" id="KW-0560">Oxidoreductase</keyword>
<dbReference type="InterPro" id="IPR016169">
    <property type="entry name" value="FAD-bd_PCMH_sub2"/>
</dbReference>
<comment type="catalytic activity">
    <reaction evidence="7">
        <text>N(6)-dimethylallyladenine + A + H2O = 3-methyl-2-butenal + adenine + AH2</text>
        <dbReference type="Rhea" id="RHEA:13625"/>
        <dbReference type="ChEBI" id="CHEBI:13193"/>
        <dbReference type="ChEBI" id="CHEBI:15377"/>
        <dbReference type="ChEBI" id="CHEBI:15825"/>
        <dbReference type="ChEBI" id="CHEBI:16708"/>
        <dbReference type="ChEBI" id="CHEBI:17499"/>
        <dbReference type="ChEBI" id="CHEBI:17660"/>
        <dbReference type="EC" id="1.5.99.12"/>
    </reaction>
</comment>
<reference evidence="9 10" key="1">
    <citation type="journal article" date="2017" name="Genome Biol.">
        <title>New reference genome sequences of hot pepper reveal the massive evolution of plant disease-resistance genes by retroduplication.</title>
        <authorList>
            <person name="Kim S."/>
            <person name="Park J."/>
            <person name="Yeom S.I."/>
            <person name="Kim Y.M."/>
            <person name="Seo E."/>
            <person name="Kim K.T."/>
            <person name="Kim M.S."/>
            <person name="Lee J.M."/>
            <person name="Cheong K."/>
            <person name="Shin H.S."/>
            <person name="Kim S.B."/>
            <person name="Han K."/>
            <person name="Lee J."/>
            <person name="Park M."/>
            <person name="Lee H.A."/>
            <person name="Lee H.Y."/>
            <person name="Lee Y."/>
            <person name="Oh S."/>
            <person name="Lee J.H."/>
            <person name="Choi E."/>
            <person name="Choi E."/>
            <person name="Lee S.E."/>
            <person name="Jeon J."/>
            <person name="Kim H."/>
            <person name="Choi G."/>
            <person name="Song H."/>
            <person name="Lee J."/>
            <person name="Lee S.C."/>
            <person name="Kwon J.K."/>
            <person name="Lee H.Y."/>
            <person name="Koo N."/>
            <person name="Hong Y."/>
            <person name="Kim R.W."/>
            <person name="Kang W.H."/>
            <person name="Huh J.H."/>
            <person name="Kang B.C."/>
            <person name="Yang T.J."/>
            <person name="Lee Y.H."/>
            <person name="Bennetzen J.L."/>
            <person name="Choi D."/>
        </authorList>
    </citation>
    <scope>NUCLEOTIDE SEQUENCE [LARGE SCALE GENOMIC DNA]</scope>
    <source>
        <strain evidence="10">cv. PBC81</strain>
    </source>
</reference>
<dbReference type="Gene3D" id="3.30.43.10">
    <property type="entry name" value="Uridine Diphospho-n-acetylenolpyruvylglucosamine Reductase, domain 2"/>
    <property type="match status" value="1"/>
</dbReference>
<dbReference type="Pfam" id="PF09265">
    <property type="entry name" value="Cytokin-bind"/>
    <property type="match status" value="1"/>
</dbReference>
<dbReference type="InterPro" id="IPR016164">
    <property type="entry name" value="FAD-linked_Oxase-like_C"/>
</dbReference>
<dbReference type="EC" id="1.5.99.12" evidence="3"/>